<sequence length="1124" mass="125685">MYISLASCYSAKTSLNTSGIVLYSSIPSRITAKTDFFCTVGIVDDSIPFHTPIRLSIFISPTKDAIPFHSLPPPPGSVLLLKNVTSKHSGEGRIFLGTTKSSKIMVFPGQIDKSSWSYLDDEAVQKCLLVRRVLFRFDKMPIISSLLVDKKYINIGDKYSTLFPKYSFSDSVLKSFLIHSSFSRVFQSCTISQLIPLLSIPKSLESMYESMVLAPSRGLFEEIFQKSEESQDLTLRTIPDPIVISSSYPFSLTPPIISTCPSFFHPLSFGAVSPIPYMPSSATNAPIPTCTLVGKIVGYRVVSEAIPSVDSSIPAGKSDQDDSRKYSKSIPNIVKRRFLFFDDGTSLPSLCIRPHRIEYPLWKLWCDRDQDKWLNHNAIVLGILGEVSAELLAEKDKEEEMKLGKRRTLARSDSLFSGDSSSMTIPSFSASPRAASEAGVTFDSGDQKGEYHFVENATTTQENPLDATETHANASWNDTSSSSGIPKECVIGCNGECYDLFEEVFSYKSHDFSFHPIPEAPRTMSQLSRYPHDRMVGNSLVHPLLSPSNRVCGSISGCVGICVDDEGLCCGNIGGTCDFLANMDKKKEYVAAIEKEMELDEKHRIKQRLARQKRRIDESERYRVDEELEEGGEKTSVETQSSSQPSQPLHALSHLFQISGVETQFVNSAILFQQSLSSLQQYFSHENVARRNPSQTSHLIKVLARQKRRIDESERYRVDEELEEGGEKTSVETQSSSQPSQPLHALSHLFQISGVETQFVNSAILFQQSLSSLQQYFSHENVARRNPSQKEMELDEKHRIKQRLARQKRRIDESERYRVDEELEEGGEKTSVETQSSSQPSQPLHALSHLFQISGVETQFVNSAILFQQSLSSLQQYFSHENVARRNPSQTSHLIKVLASIPPLVHTNNGLLPICGVRIYTSLRMTRHSRIRALGSCVSDAVCAYGKLKEYEEMEDWIDGSGFVELLGVGKDSSTAPSFSSSTFLSISSVRSFTLSQPTEAVPCIKVTPVSACTFAKISQGGQNVRMMARVWVEDCTGCCLCLLEPRHICILYGLPESFIEKLQDSCRRRGFSLEESIEAYNKVCRGLKYANKFFVMRGRCHKMIGIIESVSLFSEPELSERGE</sequence>
<dbReference type="Proteomes" id="UP001057375">
    <property type="component" value="Unassembled WGS sequence"/>
</dbReference>
<feature type="compositionally biased region" description="Basic and acidic residues" evidence="1">
    <location>
        <begin position="716"/>
        <end position="730"/>
    </location>
</feature>
<feature type="compositionally biased region" description="Polar residues" evidence="1">
    <location>
        <begin position="832"/>
        <end position="841"/>
    </location>
</feature>
<organism evidence="2 3">
    <name type="scientific">Aduncisulcus paluster</name>
    <dbReference type="NCBI Taxonomy" id="2918883"/>
    <lineage>
        <taxon>Eukaryota</taxon>
        <taxon>Metamonada</taxon>
        <taxon>Carpediemonas-like organisms</taxon>
        <taxon>Aduncisulcus</taxon>
    </lineage>
</organism>
<feature type="region of interest" description="Disordered" evidence="1">
    <location>
        <begin position="781"/>
        <end position="841"/>
    </location>
</feature>
<proteinExistence type="predicted"/>
<feature type="compositionally biased region" description="Polar residues" evidence="1">
    <location>
        <begin position="637"/>
        <end position="647"/>
    </location>
</feature>
<dbReference type="Gene3D" id="2.40.50.140">
    <property type="entry name" value="Nucleic acid-binding proteins"/>
    <property type="match status" value="1"/>
</dbReference>
<feature type="region of interest" description="Disordered" evidence="1">
    <location>
        <begin position="623"/>
        <end position="648"/>
    </location>
</feature>
<evidence type="ECO:0000313" key="3">
    <source>
        <dbReference type="Proteomes" id="UP001057375"/>
    </source>
</evidence>
<evidence type="ECO:0008006" key="4">
    <source>
        <dbReference type="Google" id="ProtNLM"/>
    </source>
</evidence>
<name>A0ABQ5JRE8_9EUKA</name>
<feature type="compositionally biased region" description="Basic and acidic residues" evidence="1">
    <location>
        <begin position="810"/>
        <end position="831"/>
    </location>
</feature>
<protein>
    <recommendedName>
        <fullName evidence="4">CST complex subunit CTC1</fullName>
    </recommendedName>
</protein>
<evidence type="ECO:0000313" key="2">
    <source>
        <dbReference type="EMBL" id="GKT13688.1"/>
    </source>
</evidence>
<comment type="caution">
    <text evidence="2">The sequence shown here is derived from an EMBL/GenBank/DDBJ whole genome shotgun (WGS) entry which is preliminary data.</text>
</comment>
<feature type="compositionally biased region" description="Polar residues" evidence="1">
    <location>
        <begin position="731"/>
        <end position="741"/>
    </location>
</feature>
<feature type="compositionally biased region" description="Basic residues" evidence="1">
    <location>
        <begin position="799"/>
        <end position="809"/>
    </location>
</feature>
<dbReference type="SUPFAM" id="SSF50249">
    <property type="entry name" value="Nucleic acid-binding proteins"/>
    <property type="match status" value="1"/>
</dbReference>
<feature type="compositionally biased region" description="Basic and acidic residues" evidence="1">
    <location>
        <begin position="623"/>
        <end position="636"/>
    </location>
</feature>
<accession>A0ABQ5JRE8</accession>
<keyword evidence="3" id="KW-1185">Reference proteome</keyword>
<dbReference type="EMBL" id="BQXS01011533">
    <property type="protein sequence ID" value="GKT13688.1"/>
    <property type="molecule type" value="Genomic_DNA"/>
</dbReference>
<gene>
    <name evidence="2" type="ORF">ADUPG1_010314</name>
</gene>
<dbReference type="InterPro" id="IPR012340">
    <property type="entry name" value="NA-bd_OB-fold"/>
</dbReference>
<feature type="compositionally biased region" description="Basic and acidic residues" evidence="1">
    <location>
        <begin position="788"/>
        <end position="798"/>
    </location>
</feature>
<evidence type="ECO:0000256" key="1">
    <source>
        <dbReference type="SAM" id="MobiDB-lite"/>
    </source>
</evidence>
<reference evidence="2" key="1">
    <citation type="submission" date="2022-03" db="EMBL/GenBank/DDBJ databases">
        <title>Draft genome sequence of Aduncisulcus paluster, a free-living microaerophilic Fornicata.</title>
        <authorList>
            <person name="Yuyama I."/>
            <person name="Kume K."/>
            <person name="Tamura T."/>
            <person name="Inagaki Y."/>
            <person name="Hashimoto T."/>
        </authorList>
    </citation>
    <scope>NUCLEOTIDE SEQUENCE</scope>
    <source>
        <strain evidence="2">NY0171</strain>
    </source>
</reference>
<feature type="region of interest" description="Disordered" evidence="1">
    <location>
        <begin position="716"/>
        <end position="742"/>
    </location>
</feature>